<evidence type="ECO:0000256" key="2">
    <source>
        <dbReference type="ARBA" id="ARBA00023002"/>
    </source>
</evidence>
<gene>
    <name evidence="4" type="ORF">MTUNDRAET4_2349</name>
</gene>
<evidence type="ECO:0000313" key="5">
    <source>
        <dbReference type="Proteomes" id="UP000294360"/>
    </source>
</evidence>
<dbReference type="RefSeq" id="WP_134489531.1">
    <property type="nucleotide sequence ID" value="NZ_CP139089.1"/>
</dbReference>
<dbReference type="PRINTS" id="PR00080">
    <property type="entry name" value="SDRFAMILY"/>
</dbReference>
<dbReference type="AlphaFoldDB" id="A0A4U8Z1R5"/>
<dbReference type="OrthoDB" id="7593130at2"/>
<dbReference type="PRINTS" id="PR00081">
    <property type="entry name" value="GDHRDH"/>
</dbReference>
<evidence type="ECO:0000313" key="4">
    <source>
        <dbReference type="EMBL" id="VFU09242.1"/>
    </source>
</evidence>
<evidence type="ECO:0000256" key="3">
    <source>
        <dbReference type="RuleBase" id="RU000363"/>
    </source>
</evidence>
<name>A0A4U8Z1R5_METTU</name>
<dbReference type="PROSITE" id="PS00061">
    <property type="entry name" value="ADH_SHORT"/>
    <property type="match status" value="1"/>
</dbReference>
<keyword evidence="2" id="KW-0560">Oxidoreductase</keyword>
<dbReference type="Proteomes" id="UP000294360">
    <property type="component" value="Chromosome"/>
</dbReference>
<organism evidence="4 5">
    <name type="scientific">Methylocella tundrae</name>
    <dbReference type="NCBI Taxonomy" id="227605"/>
    <lineage>
        <taxon>Bacteria</taxon>
        <taxon>Pseudomonadati</taxon>
        <taxon>Pseudomonadota</taxon>
        <taxon>Alphaproteobacteria</taxon>
        <taxon>Hyphomicrobiales</taxon>
        <taxon>Beijerinckiaceae</taxon>
        <taxon>Methylocella</taxon>
    </lineage>
</organism>
<dbReference type="SUPFAM" id="SSF51735">
    <property type="entry name" value="NAD(P)-binding Rossmann-fold domains"/>
    <property type="match status" value="1"/>
</dbReference>
<dbReference type="Pfam" id="PF00106">
    <property type="entry name" value="adh_short"/>
    <property type="match status" value="1"/>
</dbReference>
<dbReference type="PANTHER" id="PTHR44196">
    <property type="entry name" value="DEHYDROGENASE/REDUCTASE SDR FAMILY MEMBER 7B"/>
    <property type="match status" value="1"/>
</dbReference>
<dbReference type="InterPro" id="IPR002347">
    <property type="entry name" value="SDR_fam"/>
</dbReference>
<evidence type="ECO:0000256" key="1">
    <source>
        <dbReference type="ARBA" id="ARBA00006484"/>
    </source>
</evidence>
<sequence>MNINGSVALVTGANRGIGRAFVDELLKRGASKIYITARDPASLSEFLKLKDSRLVPLTLDVTKEAEALAAAADAPDVTLLINNAGFAGFHGAISAPDLSTARQEMEVNYFGPLALIRAFAPGLAASGGGAIVNVLSFLSLVTMPKAGTYSASKAAARAITRSARAELSSQGTAIVAVMPVQVETDMGRDLPEPRLTPQEVAAEALDGVEAGADEVFPGELTRQTAAAFAKDPKGVQAHVAMVLPERV</sequence>
<dbReference type="GO" id="GO:0016491">
    <property type="term" value="F:oxidoreductase activity"/>
    <property type="evidence" value="ECO:0007669"/>
    <property type="project" value="UniProtKB-KW"/>
</dbReference>
<dbReference type="PANTHER" id="PTHR44196:SF1">
    <property type="entry name" value="DEHYDROGENASE_REDUCTASE SDR FAMILY MEMBER 7B"/>
    <property type="match status" value="1"/>
</dbReference>
<dbReference type="InterPro" id="IPR020904">
    <property type="entry name" value="Sc_DH/Rdtase_CS"/>
</dbReference>
<dbReference type="EMBL" id="LR536450">
    <property type="protein sequence ID" value="VFU09242.1"/>
    <property type="molecule type" value="Genomic_DNA"/>
</dbReference>
<comment type="similarity">
    <text evidence="1 3">Belongs to the short-chain dehydrogenases/reductases (SDR) family.</text>
</comment>
<dbReference type="GO" id="GO:0016020">
    <property type="term" value="C:membrane"/>
    <property type="evidence" value="ECO:0007669"/>
    <property type="project" value="TreeGrafter"/>
</dbReference>
<dbReference type="InterPro" id="IPR036291">
    <property type="entry name" value="NAD(P)-bd_dom_sf"/>
</dbReference>
<dbReference type="Gene3D" id="3.40.50.720">
    <property type="entry name" value="NAD(P)-binding Rossmann-like Domain"/>
    <property type="match status" value="1"/>
</dbReference>
<reference evidence="4 5" key="1">
    <citation type="submission" date="2019-03" db="EMBL/GenBank/DDBJ databases">
        <authorList>
            <person name="Kox A.R. M."/>
        </authorList>
    </citation>
    <scope>NUCLEOTIDE SEQUENCE [LARGE SCALE GENOMIC DNA]</scope>
    <source>
        <strain evidence="4">MTUNDRAET4 annotated genome</strain>
    </source>
</reference>
<dbReference type="NCBIfam" id="NF006118">
    <property type="entry name" value="PRK08264.1-4"/>
    <property type="match status" value="1"/>
</dbReference>
<protein>
    <submittedName>
        <fullName evidence="4">Short-chain dehydrogenase</fullName>
    </submittedName>
</protein>
<dbReference type="KEGG" id="mtun:MTUNDRAET4_2349"/>
<proteinExistence type="inferred from homology"/>
<accession>A0A4U8Z1R5</accession>